<dbReference type="InterPro" id="IPR029063">
    <property type="entry name" value="SAM-dependent_MTases_sf"/>
</dbReference>
<sequence length="231" mass="25173">MRVEIIGNATLYLGDAREPDILGQILADQKPVCLLSDPPFGIGYKSGHATDALWVGGRTIANDENCEARDTIACFFSHLPMLMFGSRKAALPPHHRMTLIWDKGPALGMGDLRLPWKPTTEEIYVMGSAAEFVGTRDKGAVVYHPPVQSMAKNGRQHPNEKPVGLLLNLLQSLPAGMTLDPFMGSGSTGVACMKEGRPFVGVEIERAYFDIACKRIEDAQRQGDFFTEAAA</sequence>
<evidence type="ECO:0000259" key="5">
    <source>
        <dbReference type="Pfam" id="PF01555"/>
    </source>
</evidence>
<accession>T0GA11</accession>
<keyword evidence="2" id="KW-0808">Transferase</keyword>
<dbReference type="Gene3D" id="3.40.50.150">
    <property type="entry name" value="Vaccinia Virus protein VP39"/>
    <property type="match status" value="1"/>
</dbReference>
<dbReference type="eggNOG" id="COG0863">
    <property type="taxonomic scope" value="Bacteria"/>
</dbReference>
<dbReference type="SUPFAM" id="SSF53335">
    <property type="entry name" value="S-adenosyl-L-methionine-dependent methyltransferases"/>
    <property type="match status" value="1"/>
</dbReference>
<organism evidence="6 7">
    <name type="scientific">Sphingobium baderi LL03</name>
    <dbReference type="NCBI Taxonomy" id="1114964"/>
    <lineage>
        <taxon>Bacteria</taxon>
        <taxon>Pseudomonadati</taxon>
        <taxon>Pseudomonadota</taxon>
        <taxon>Alphaproteobacteria</taxon>
        <taxon>Sphingomonadales</taxon>
        <taxon>Sphingomonadaceae</taxon>
        <taxon>Sphingobium</taxon>
    </lineage>
</organism>
<comment type="similarity">
    <text evidence="4">Belongs to the N(4)/N(6)-methyltransferase family.</text>
</comment>
<dbReference type="PATRIC" id="fig|1114964.3.peg.4390"/>
<dbReference type="GO" id="GO:0003677">
    <property type="term" value="F:DNA binding"/>
    <property type="evidence" value="ECO:0007669"/>
    <property type="project" value="InterPro"/>
</dbReference>
<dbReference type="GO" id="GO:0008170">
    <property type="term" value="F:N-methyltransferase activity"/>
    <property type="evidence" value="ECO:0007669"/>
    <property type="project" value="InterPro"/>
</dbReference>
<dbReference type="GO" id="GO:0032259">
    <property type="term" value="P:methylation"/>
    <property type="evidence" value="ECO:0007669"/>
    <property type="project" value="UniProtKB-KW"/>
</dbReference>
<proteinExistence type="inferred from homology"/>
<keyword evidence="7" id="KW-1185">Reference proteome</keyword>
<dbReference type="Proteomes" id="UP000015524">
    <property type="component" value="Unassembled WGS sequence"/>
</dbReference>
<name>T0GA11_9SPHN</name>
<dbReference type="REBASE" id="73367">
    <property type="entry name" value="M.SbaLL03ORF22380P"/>
</dbReference>
<dbReference type="EC" id="2.1.1.-" evidence="4"/>
<evidence type="ECO:0000256" key="4">
    <source>
        <dbReference type="RuleBase" id="RU362026"/>
    </source>
</evidence>
<dbReference type="InterPro" id="IPR001091">
    <property type="entry name" value="RM_Methyltransferase"/>
</dbReference>
<feature type="domain" description="DNA methylase N-4/N-6" evidence="5">
    <location>
        <begin position="149"/>
        <end position="212"/>
    </location>
</feature>
<gene>
    <name evidence="6" type="ORF">L485_22380</name>
</gene>
<evidence type="ECO:0000256" key="3">
    <source>
        <dbReference type="ARBA" id="ARBA00047942"/>
    </source>
</evidence>
<keyword evidence="1" id="KW-0489">Methyltransferase</keyword>
<reference evidence="6 7" key="1">
    <citation type="journal article" date="2013" name="Genome Announc.">
        <title>Draft Genome Sequence of a Hexachlorocyclohexane-Degrading Bacterium, Sphingobium baderi Strain LL03T.</title>
        <authorList>
            <person name="Kaur J."/>
            <person name="Verma H."/>
            <person name="Tripathi C."/>
            <person name="Khurana J.P."/>
            <person name="Lal R."/>
        </authorList>
    </citation>
    <scope>NUCLEOTIDE SEQUENCE [LARGE SCALE GENOMIC DNA]</scope>
    <source>
        <strain evidence="6 7">LL03</strain>
    </source>
</reference>
<evidence type="ECO:0000256" key="2">
    <source>
        <dbReference type="ARBA" id="ARBA00022679"/>
    </source>
</evidence>
<dbReference type="PRINTS" id="PR00508">
    <property type="entry name" value="S21N4MTFRASE"/>
</dbReference>
<dbReference type="OrthoDB" id="9773571at2"/>
<evidence type="ECO:0000313" key="6">
    <source>
        <dbReference type="EMBL" id="EQA96832.1"/>
    </source>
</evidence>
<comment type="catalytic activity">
    <reaction evidence="3">
        <text>a 2'-deoxyadenosine in DNA + S-adenosyl-L-methionine = an N(6)-methyl-2'-deoxyadenosine in DNA + S-adenosyl-L-homocysteine + H(+)</text>
        <dbReference type="Rhea" id="RHEA:15197"/>
        <dbReference type="Rhea" id="RHEA-COMP:12418"/>
        <dbReference type="Rhea" id="RHEA-COMP:12419"/>
        <dbReference type="ChEBI" id="CHEBI:15378"/>
        <dbReference type="ChEBI" id="CHEBI:57856"/>
        <dbReference type="ChEBI" id="CHEBI:59789"/>
        <dbReference type="ChEBI" id="CHEBI:90615"/>
        <dbReference type="ChEBI" id="CHEBI:90616"/>
        <dbReference type="EC" id="2.1.1.72"/>
    </reaction>
</comment>
<dbReference type="AlphaFoldDB" id="T0GA11"/>
<protein>
    <recommendedName>
        <fullName evidence="4">Methyltransferase</fullName>
        <ecNumber evidence="4">2.1.1.-</ecNumber>
    </recommendedName>
</protein>
<evidence type="ECO:0000313" key="7">
    <source>
        <dbReference type="Proteomes" id="UP000015524"/>
    </source>
</evidence>
<comment type="caution">
    <text evidence="6">The sequence shown here is derived from an EMBL/GenBank/DDBJ whole genome shotgun (WGS) entry which is preliminary data.</text>
</comment>
<dbReference type="EMBL" id="ATIB01000088">
    <property type="protein sequence ID" value="EQA96832.1"/>
    <property type="molecule type" value="Genomic_DNA"/>
</dbReference>
<dbReference type="InterPro" id="IPR002941">
    <property type="entry name" value="DNA_methylase_N4/N6"/>
</dbReference>
<dbReference type="GO" id="GO:0009007">
    <property type="term" value="F:site-specific DNA-methyltransferase (adenine-specific) activity"/>
    <property type="evidence" value="ECO:0007669"/>
    <property type="project" value="UniProtKB-EC"/>
</dbReference>
<dbReference type="Pfam" id="PF01555">
    <property type="entry name" value="N6_N4_Mtase"/>
    <property type="match status" value="1"/>
</dbReference>
<evidence type="ECO:0000256" key="1">
    <source>
        <dbReference type="ARBA" id="ARBA00022603"/>
    </source>
</evidence>
<dbReference type="RefSeq" id="WP_021246999.1">
    <property type="nucleotide sequence ID" value="NZ_ATIB01000088.1"/>
</dbReference>